<comment type="caution">
    <text evidence="2">The sequence shown here is derived from an EMBL/GenBank/DDBJ whole genome shotgun (WGS) entry which is preliminary data.</text>
</comment>
<dbReference type="Proteomes" id="UP000285569">
    <property type="component" value="Unassembled WGS sequence"/>
</dbReference>
<reference evidence="2 3" key="2">
    <citation type="journal article" date="2020" name="Int. J. Syst. Evol. Microbiol.">
        <title>Leptospira yasudae sp. nov. and Leptospira stimsonii sp. nov., two new species of the pathogenic group isolated from environmental sources.</title>
        <authorList>
            <person name="Casanovas-Massana A."/>
            <person name="Hamond C."/>
            <person name="Santos L.A."/>
            <person name="de Oliveira D."/>
            <person name="Hacker K.P."/>
            <person name="Balassiano I."/>
            <person name="Costa F."/>
            <person name="Medeiros M.A."/>
            <person name="Reis M.G."/>
            <person name="Ko A.I."/>
            <person name="Wunder E.A."/>
        </authorList>
    </citation>
    <scope>NUCLEOTIDE SEQUENCE [LARGE SCALE GENOMIC DNA]</scope>
    <source>
        <strain evidence="2 3">B21</strain>
    </source>
</reference>
<accession>A0ABX9M581</accession>
<sequence length="195" mass="21338">MLIQNSQKRTIQRLKLAIREIDKCLFFANNGGNDFTGNFGGIAGADQICASSKSEFLPGSSSEYKAVLFSMAAPQRKSGNIVAASFDWPVVKNRRYYFHSNDVNRSQFFFQTAVESRVGDNGGIFNLPLVSSLPAQILPGVSVFWTGFETTFSNGSTCNGWSSSDGDDIGLSMNSNFNEITGNCADRKKILCVRI</sequence>
<keyword evidence="3" id="KW-1185">Reference proteome</keyword>
<dbReference type="Gene3D" id="3.10.100.10">
    <property type="entry name" value="Mannose-Binding Protein A, subunit A"/>
    <property type="match status" value="1"/>
</dbReference>
<gene>
    <name evidence="2" type="ORF">DLM77_09535</name>
</gene>
<feature type="domain" description="DUF1554" evidence="1">
    <location>
        <begin position="34"/>
        <end position="176"/>
    </location>
</feature>
<reference evidence="3" key="1">
    <citation type="submission" date="2018-05" db="EMBL/GenBank/DDBJ databases">
        <title>Leptospira yasudae sp. nov. and Leptospira stimsonii sp. nov., two pathogenic species of the genus Leptospira isolated from environmental sources.</title>
        <authorList>
            <person name="Casanovas-Massana A."/>
            <person name="Hamond C."/>
            <person name="Santos L.A."/>
            <person name="Hacker K.P."/>
            <person name="Balassiano I."/>
            <person name="Medeiros M.A."/>
            <person name="Reis M.G."/>
            <person name="Ko A.I."/>
            <person name="Wunder E.A."/>
        </authorList>
    </citation>
    <scope>NUCLEOTIDE SEQUENCE [LARGE SCALE GENOMIC DNA]</scope>
    <source>
        <strain evidence="3">B21</strain>
    </source>
</reference>
<dbReference type="Pfam" id="PF07588">
    <property type="entry name" value="DUF1554"/>
    <property type="match status" value="1"/>
</dbReference>
<dbReference type="SUPFAM" id="SSF56436">
    <property type="entry name" value="C-type lectin-like"/>
    <property type="match status" value="1"/>
</dbReference>
<organism evidence="2 3">
    <name type="scientific">Leptospira yasudae</name>
    <dbReference type="NCBI Taxonomy" id="2202201"/>
    <lineage>
        <taxon>Bacteria</taxon>
        <taxon>Pseudomonadati</taxon>
        <taxon>Spirochaetota</taxon>
        <taxon>Spirochaetia</taxon>
        <taxon>Leptospirales</taxon>
        <taxon>Leptospiraceae</taxon>
        <taxon>Leptospira</taxon>
    </lineage>
</organism>
<dbReference type="InterPro" id="IPR016187">
    <property type="entry name" value="CTDL_fold"/>
</dbReference>
<dbReference type="InterPro" id="IPR011448">
    <property type="entry name" value="DUF1554"/>
</dbReference>
<evidence type="ECO:0000259" key="1">
    <source>
        <dbReference type="Pfam" id="PF07588"/>
    </source>
</evidence>
<evidence type="ECO:0000313" key="2">
    <source>
        <dbReference type="EMBL" id="RHX80096.1"/>
    </source>
</evidence>
<dbReference type="InterPro" id="IPR016186">
    <property type="entry name" value="C-type_lectin-like/link_sf"/>
</dbReference>
<name>A0ABX9M581_9LEPT</name>
<evidence type="ECO:0000313" key="3">
    <source>
        <dbReference type="Proteomes" id="UP000285569"/>
    </source>
</evidence>
<protein>
    <recommendedName>
        <fullName evidence="1">DUF1554 domain-containing protein</fullName>
    </recommendedName>
</protein>
<proteinExistence type="predicted"/>
<dbReference type="EMBL" id="QHCR01000004">
    <property type="protein sequence ID" value="RHX80096.1"/>
    <property type="molecule type" value="Genomic_DNA"/>
</dbReference>